<dbReference type="AlphaFoldDB" id="A0A830FRK0"/>
<accession>A0A830FRK0</accession>
<comment type="caution">
    <text evidence="1">The sequence shown here is derived from an EMBL/GenBank/DDBJ whole genome shotgun (WGS) entry which is preliminary data.</text>
</comment>
<reference evidence="1" key="1">
    <citation type="journal article" date="2014" name="Int. J. Syst. Evol. Microbiol.">
        <title>Complete genome sequence of Corynebacterium casei LMG S-19264T (=DSM 44701T), isolated from a smear-ripened cheese.</title>
        <authorList>
            <consortium name="US DOE Joint Genome Institute (JGI-PGF)"/>
            <person name="Walter F."/>
            <person name="Albersmeier A."/>
            <person name="Kalinowski J."/>
            <person name="Ruckert C."/>
        </authorList>
    </citation>
    <scope>NUCLEOTIDE SEQUENCE</scope>
    <source>
        <strain evidence="1">JCM 15759</strain>
    </source>
</reference>
<evidence type="ECO:0000313" key="1">
    <source>
        <dbReference type="EMBL" id="GGM29646.1"/>
    </source>
</evidence>
<dbReference type="EMBL" id="BMON01000001">
    <property type="protein sequence ID" value="GGM29646.1"/>
    <property type="molecule type" value="Genomic_DNA"/>
</dbReference>
<organism evidence="1 2">
    <name type="scientific">Haloarcula argentinensis</name>
    <dbReference type="NCBI Taxonomy" id="43776"/>
    <lineage>
        <taxon>Archaea</taxon>
        <taxon>Methanobacteriati</taxon>
        <taxon>Methanobacteriota</taxon>
        <taxon>Stenosarchaea group</taxon>
        <taxon>Halobacteria</taxon>
        <taxon>Halobacteriales</taxon>
        <taxon>Haloarculaceae</taxon>
        <taxon>Haloarcula</taxon>
    </lineage>
</organism>
<evidence type="ECO:0000313" key="2">
    <source>
        <dbReference type="Proteomes" id="UP000656367"/>
    </source>
</evidence>
<reference evidence="1" key="2">
    <citation type="submission" date="2020-09" db="EMBL/GenBank/DDBJ databases">
        <authorList>
            <person name="Sun Q."/>
            <person name="Ohkuma M."/>
        </authorList>
    </citation>
    <scope>NUCLEOTIDE SEQUENCE</scope>
    <source>
        <strain evidence="1">JCM 15759</strain>
    </source>
</reference>
<proteinExistence type="predicted"/>
<protein>
    <submittedName>
        <fullName evidence="1">Uncharacterized protein</fullName>
    </submittedName>
</protein>
<sequence length="90" mass="9802">MHRFWVVFGQEVANGALHAVVREILWVVPTLALDERQSKERLVVPDGLLRLAAGPAECRRISVRAVRNAGLTGTPANVSGAQSCGWPFIL</sequence>
<gene>
    <name evidence="1" type="ORF">GCM10009006_08980</name>
</gene>
<dbReference type="Proteomes" id="UP000656367">
    <property type="component" value="Unassembled WGS sequence"/>
</dbReference>
<name>A0A830FRK0_HALAR</name>